<reference evidence="1" key="1">
    <citation type="journal article" date="2015" name="Nature">
        <title>Complex archaea that bridge the gap between prokaryotes and eukaryotes.</title>
        <authorList>
            <person name="Spang A."/>
            <person name="Saw J.H."/>
            <person name="Jorgensen S.L."/>
            <person name="Zaremba-Niedzwiedzka K."/>
            <person name="Martijn J."/>
            <person name="Lind A.E."/>
            <person name="van Eijk R."/>
            <person name="Schleper C."/>
            <person name="Guy L."/>
            <person name="Ettema T.J."/>
        </authorList>
    </citation>
    <scope>NUCLEOTIDE SEQUENCE</scope>
</reference>
<sequence>MSKQYTSQKAIALADKADAEKLKLNMNKLRSLLRRVKPQIEAAAADGHRYICTTYSGSLGEDDIRNFLSSRGFVVVSSYFTLHNMTHSFRITW</sequence>
<organism evidence="1">
    <name type="scientific">marine sediment metagenome</name>
    <dbReference type="NCBI Taxonomy" id="412755"/>
    <lineage>
        <taxon>unclassified sequences</taxon>
        <taxon>metagenomes</taxon>
        <taxon>ecological metagenomes</taxon>
    </lineage>
</organism>
<dbReference type="AlphaFoldDB" id="A0A0F9SVD1"/>
<dbReference type="EMBL" id="LAZR01000495">
    <property type="protein sequence ID" value="KKN66617.1"/>
    <property type="molecule type" value="Genomic_DNA"/>
</dbReference>
<comment type="caution">
    <text evidence="1">The sequence shown here is derived from an EMBL/GenBank/DDBJ whole genome shotgun (WGS) entry which is preliminary data.</text>
</comment>
<protein>
    <submittedName>
        <fullName evidence="1">Uncharacterized protein</fullName>
    </submittedName>
</protein>
<accession>A0A0F9SVD1</accession>
<proteinExistence type="predicted"/>
<gene>
    <name evidence="1" type="ORF">LCGC14_0469520</name>
</gene>
<name>A0A0F9SVD1_9ZZZZ</name>
<evidence type="ECO:0000313" key="1">
    <source>
        <dbReference type="EMBL" id="KKN66617.1"/>
    </source>
</evidence>